<dbReference type="EMBL" id="CP022572">
    <property type="protein sequence ID" value="AZU62589.1"/>
    <property type="molecule type" value="Genomic_DNA"/>
</dbReference>
<dbReference type="InterPro" id="IPR050366">
    <property type="entry name" value="BP-dependent_transpt_permease"/>
</dbReference>
<comment type="similarity">
    <text evidence="7">Belongs to the binding-protein-dependent transport system permease family. OppBC subfamily.</text>
</comment>
<dbReference type="PANTHER" id="PTHR43386">
    <property type="entry name" value="OLIGOPEPTIDE TRANSPORT SYSTEM PERMEASE PROTEIN APPC"/>
    <property type="match status" value="1"/>
</dbReference>
<evidence type="ECO:0000256" key="4">
    <source>
        <dbReference type="ARBA" id="ARBA00022692"/>
    </source>
</evidence>
<accession>A0A3T0HZU0</accession>
<sequence>MEISENVISQNQKVTTSYEPRSPWQMMIKRFKKNKRAMVGLYITALFIIVAILAPWISPYDPYAYNMKALLQPPSYSHPFGTDQFGRDVLSRIIHGSRISLMIGMVGVGISIIVGVSLGTIAGYFGGLIDSIIMRIMDILLAFPGFLLALAIISILGPNMLNVMIAIGIFSIPVFARIMRSSVISVKYKEFIEATKSLGGSHFFIIMKHVIPNCIAPIIVLSTMRIATAILTAAGLSFLGLGAQPPSPEWGAMLNEGREYIRSATHLSTVPGLIIMLVVLGFNMLGDGLRDALDPQMKI</sequence>
<dbReference type="Pfam" id="PF00528">
    <property type="entry name" value="BPD_transp_1"/>
    <property type="match status" value="1"/>
</dbReference>
<dbReference type="InterPro" id="IPR053385">
    <property type="entry name" value="ABC_transport_permease"/>
</dbReference>
<dbReference type="OrthoDB" id="9797472at2"/>
<dbReference type="PANTHER" id="PTHR43386:SF1">
    <property type="entry name" value="D,D-DIPEPTIDE TRANSPORT SYSTEM PERMEASE PROTEIN DDPC-RELATED"/>
    <property type="match status" value="1"/>
</dbReference>
<feature type="transmembrane region" description="Helical" evidence="8">
    <location>
        <begin position="226"/>
        <end position="243"/>
    </location>
</feature>
<keyword evidence="5 8" id="KW-1133">Transmembrane helix</keyword>
<dbReference type="PROSITE" id="PS50928">
    <property type="entry name" value="ABC_TM1"/>
    <property type="match status" value="1"/>
</dbReference>
<keyword evidence="3" id="KW-1003">Cell membrane</keyword>
<evidence type="ECO:0000256" key="3">
    <source>
        <dbReference type="ARBA" id="ARBA00022475"/>
    </source>
</evidence>
<evidence type="ECO:0000313" key="10">
    <source>
        <dbReference type="EMBL" id="AZU62589.1"/>
    </source>
</evidence>
<keyword evidence="4 8" id="KW-0812">Transmembrane</keyword>
<evidence type="ECO:0000259" key="9">
    <source>
        <dbReference type="PROSITE" id="PS50928"/>
    </source>
</evidence>
<dbReference type="InterPro" id="IPR000515">
    <property type="entry name" value="MetI-like"/>
</dbReference>
<dbReference type="CDD" id="cd06261">
    <property type="entry name" value="TM_PBP2"/>
    <property type="match status" value="1"/>
</dbReference>
<feature type="transmembrane region" description="Helical" evidence="8">
    <location>
        <begin position="264"/>
        <end position="285"/>
    </location>
</feature>
<dbReference type="NCBIfam" id="NF045474">
    <property type="entry name" value="Opp2C"/>
    <property type="match status" value="1"/>
</dbReference>
<dbReference type="GO" id="GO:0005886">
    <property type="term" value="C:plasma membrane"/>
    <property type="evidence" value="ECO:0007669"/>
    <property type="project" value="UniProtKB-SubCell"/>
</dbReference>
<comment type="subcellular location">
    <subcellularLocation>
        <location evidence="1 8">Cell membrane</location>
        <topology evidence="1 8">Multi-pass membrane protein</topology>
    </subcellularLocation>
</comment>
<dbReference type="SUPFAM" id="SSF161098">
    <property type="entry name" value="MetI-like"/>
    <property type="match status" value="1"/>
</dbReference>
<dbReference type="AlphaFoldDB" id="A0A3T0HZU0"/>
<keyword evidence="2 8" id="KW-0813">Transport</keyword>
<evidence type="ECO:0000313" key="11">
    <source>
        <dbReference type="Proteomes" id="UP000282892"/>
    </source>
</evidence>
<dbReference type="KEGG" id="nmk:CHR53_15685"/>
<feature type="transmembrane region" description="Helical" evidence="8">
    <location>
        <begin position="37"/>
        <end position="57"/>
    </location>
</feature>
<proteinExistence type="inferred from homology"/>
<dbReference type="Gene3D" id="1.10.3720.10">
    <property type="entry name" value="MetI-like"/>
    <property type="match status" value="1"/>
</dbReference>
<keyword evidence="6 8" id="KW-0472">Membrane</keyword>
<dbReference type="RefSeq" id="WP_127487351.1">
    <property type="nucleotide sequence ID" value="NZ_CP022572.1"/>
</dbReference>
<feature type="transmembrane region" description="Helical" evidence="8">
    <location>
        <begin position="99"/>
        <end position="124"/>
    </location>
</feature>
<evidence type="ECO:0000256" key="5">
    <source>
        <dbReference type="ARBA" id="ARBA00022989"/>
    </source>
</evidence>
<evidence type="ECO:0000256" key="8">
    <source>
        <dbReference type="RuleBase" id="RU363032"/>
    </source>
</evidence>
<keyword evidence="11" id="KW-1185">Reference proteome</keyword>
<dbReference type="Pfam" id="PF12911">
    <property type="entry name" value="OppC_N"/>
    <property type="match status" value="1"/>
</dbReference>
<name>A0A3T0HZU0_9BACI</name>
<feature type="transmembrane region" description="Helical" evidence="8">
    <location>
        <begin position="161"/>
        <end position="179"/>
    </location>
</feature>
<gene>
    <name evidence="10" type="ORF">CHR53_15685</name>
</gene>
<evidence type="ECO:0000256" key="1">
    <source>
        <dbReference type="ARBA" id="ARBA00004651"/>
    </source>
</evidence>
<organism evidence="10 11">
    <name type="scientific">Neobacillus mesonae</name>
    <dbReference type="NCBI Taxonomy" id="1193713"/>
    <lineage>
        <taxon>Bacteria</taxon>
        <taxon>Bacillati</taxon>
        <taxon>Bacillota</taxon>
        <taxon>Bacilli</taxon>
        <taxon>Bacillales</taxon>
        <taxon>Bacillaceae</taxon>
        <taxon>Neobacillus</taxon>
    </lineage>
</organism>
<feature type="transmembrane region" description="Helical" evidence="8">
    <location>
        <begin position="200"/>
        <end position="220"/>
    </location>
</feature>
<reference evidence="10 11" key="1">
    <citation type="submission" date="2017-07" db="EMBL/GenBank/DDBJ databases">
        <title>The complete genome sequence of Bacillus mesonae strain H20-5, an efficient strain improving plant abiotic stress resistance.</title>
        <authorList>
            <person name="Kim S.Y."/>
            <person name="Song H."/>
            <person name="Sang M.K."/>
            <person name="Weon H.-Y."/>
            <person name="Song J."/>
        </authorList>
    </citation>
    <scope>NUCLEOTIDE SEQUENCE [LARGE SCALE GENOMIC DNA]</scope>
    <source>
        <strain evidence="10 11">H20-5</strain>
    </source>
</reference>
<evidence type="ECO:0000256" key="7">
    <source>
        <dbReference type="ARBA" id="ARBA00024202"/>
    </source>
</evidence>
<feature type="domain" description="ABC transmembrane type-1" evidence="9">
    <location>
        <begin position="97"/>
        <end position="286"/>
    </location>
</feature>
<feature type="transmembrane region" description="Helical" evidence="8">
    <location>
        <begin position="136"/>
        <end position="155"/>
    </location>
</feature>
<dbReference type="Proteomes" id="UP000282892">
    <property type="component" value="Chromosome"/>
</dbReference>
<protein>
    <recommendedName>
        <fullName evidence="9">ABC transmembrane type-1 domain-containing protein</fullName>
    </recommendedName>
</protein>
<evidence type="ECO:0000256" key="2">
    <source>
        <dbReference type="ARBA" id="ARBA00022448"/>
    </source>
</evidence>
<dbReference type="InterPro" id="IPR025966">
    <property type="entry name" value="OppC_N"/>
</dbReference>
<evidence type="ECO:0000256" key="6">
    <source>
        <dbReference type="ARBA" id="ARBA00023136"/>
    </source>
</evidence>
<dbReference type="InterPro" id="IPR035906">
    <property type="entry name" value="MetI-like_sf"/>
</dbReference>
<dbReference type="GO" id="GO:0055085">
    <property type="term" value="P:transmembrane transport"/>
    <property type="evidence" value="ECO:0007669"/>
    <property type="project" value="InterPro"/>
</dbReference>